<sequence>MRSLPSLLNLAVNRVLCLSANCWSFSLRTCLASSALHTTTFKAEPNQTETIGPFPTTGHGRGPGGSLNLSLRYRM</sequence>
<proteinExistence type="predicted"/>
<gene>
    <name evidence="3" type="ORF">SVIM_LOCUS466165</name>
</gene>
<name>A0A6N2N4X9_SALVM</name>
<evidence type="ECO:0000256" key="2">
    <source>
        <dbReference type="SAM" id="SignalP"/>
    </source>
</evidence>
<evidence type="ECO:0008006" key="4">
    <source>
        <dbReference type="Google" id="ProtNLM"/>
    </source>
</evidence>
<reference evidence="3" key="1">
    <citation type="submission" date="2019-03" db="EMBL/GenBank/DDBJ databases">
        <authorList>
            <person name="Mank J."/>
            <person name="Almeida P."/>
        </authorList>
    </citation>
    <scope>NUCLEOTIDE SEQUENCE</scope>
    <source>
        <strain evidence="3">78183</strain>
    </source>
</reference>
<feature type="chain" id="PRO_5026869942" description="Secreted protein" evidence="2">
    <location>
        <begin position="20"/>
        <end position="75"/>
    </location>
</feature>
<feature type="signal peptide" evidence="2">
    <location>
        <begin position="1"/>
        <end position="19"/>
    </location>
</feature>
<feature type="region of interest" description="Disordered" evidence="1">
    <location>
        <begin position="46"/>
        <end position="75"/>
    </location>
</feature>
<evidence type="ECO:0000256" key="1">
    <source>
        <dbReference type="SAM" id="MobiDB-lite"/>
    </source>
</evidence>
<dbReference type="EMBL" id="CAADRP010002151">
    <property type="protein sequence ID" value="VFU61966.1"/>
    <property type="molecule type" value="Genomic_DNA"/>
</dbReference>
<accession>A0A6N2N4X9</accession>
<keyword evidence="2" id="KW-0732">Signal</keyword>
<organism evidence="3">
    <name type="scientific">Salix viminalis</name>
    <name type="common">Common osier</name>
    <name type="synonym">Basket willow</name>
    <dbReference type="NCBI Taxonomy" id="40686"/>
    <lineage>
        <taxon>Eukaryota</taxon>
        <taxon>Viridiplantae</taxon>
        <taxon>Streptophyta</taxon>
        <taxon>Embryophyta</taxon>
        <taxon>Tracheophyta</taxon>
        <taxon>Spermatophyta</taxon>
        <taxon>Magnoliopsida</taxon>
        <taxon>eudicotyledons</taxon>
        <taxon>Gunneridae</taxon>
        <taxon>Pentapetalae</taxon>
        <taxon>rosids</taxon>
        <taxon>fabids</taxon>
        <taxon>Malpighiales</taxon>
        <taxon>Salicaceae</taxon>
        <taxon>Saliceae</taxon>
        <taxon>Salix</taxon>
    </lineage>
</organism>
<evidence type="ECO:0000313" key="3">
    <source>
        <dbReference type="EMBL" id="VFU61966.1"/>
    </source>
</evidence>
<dbReference type="AlphaFoldDB" id="A0A6N2N4X9"/>
<protein>
    <recommendedName>
        <fullName evidence="4">Secreted protein</fullName>
    </recommendedName>
</protein>